<sequence>MQQFSKIVAIFLQQIQDSSWTLKDATTEVQTHLLITCLFASGDYTKLPSIIQQFRKENKSPYTQKVGKAFIESYLSALPFKNDNNLFRKKYEEIFSSLFQKMSIEDLPRLEKNKTDAETASPEKMQEAFAKALPADTAKALVYGMLLP</sequence>
<protein>
    <submittedName>
        <fullName evidence="1">Uncharacterized protein</fullName>
    </submittedName>
</protein>
<organism evidence="1 2">
    <name type="scientific">Candidatus Defluviibacterium haderslevense</name>
    <dbReference type="NCBI Taxonomy" id="2981993"/>
    <lineage>
        <taxon>Bacteria</taxon>
        <taxon>Pseudomonadati</taxon>
        <taxon>Bacteroidota</taxon>
        <taxon>Saprospiria</taxon>
        <taxon>Saprospirales</taxon>
        <taxon>Saprospiraceae</taxon>
        <taxon>Candidatus Defluviibacterium</taxon>
    </lineage>
</organism>
<accession>A0A9D7XCN0</accession>
<proteinExistence type="predicted"/>
<dbReference type="Proteomes" id="UP000808349">
    <property type="component" value="Unassembled WGS sequence"/>
</dbReference>
<dbReference type="AlphaFoldDB" id="A0A9D7XCN0"/>
<dbReference type="EMBL" id="JADKFW010000004">
    <property type="protein sequence ID" value="MBK9716949.1"/>
    <property type="molecule type" value="Genomic_DNA"/>
</dbReference>
<reference evidence="1 2" key="1">
    <citation type="submission" date="2020-10" db="EMBL/GenBank/DDBJ databases">
        <title>Connecting structure to function with the recovery of over 1000 high-quality activated sludge metagenome-assembled genomes encoding full-length rRNA genes using long-read sequencing.</title>
        <authorList>
            <person name="Singleton C.M."/>
            <person name="Petriglieri F."/>
            <person name="Kristensen J.M."/>
            <person name="Kirkegaard R.H."/>
            <person name="Michaelsen T.Y."/>
            <person name="Andersen M.H."/>
            <person name="Karst S.M."/>
            <person name="Dueholm M.S."/>
            <person name="Nielsen P.H."/>
            <person name="Albertsen M."/>
        </authorList>
    </citation>
    <scope>NUCLEOTIDE SEQUENCE [LARGE SCALE GENOMIC DNA]</scope>
    <source>
        <strain evidence="1">Ribe_18-Q3-R11-54_BAT3C.373</strain>
    </source>
</reference>
<name>A0A9D7XCN0_9BACT</name>
<gene>
    <name evidence="1" type="ORF">IPO85_05430</name>
</gene>
<evidence type="ECO:0000313" key="2">
    <source>
        <dbReference type="Proteomes" id="UP000808349"/>
    </source>
</evidence>
<evidence type="ECO:0000313" key="1">
    <source>
        <dbReference type="EMBL" id="MBK9716949.1"/>
    </source>
</evidence>
<comment type="caution">
    <text evidence="1">The sequence shown here is derived from an EMBL/GenBank/DDBJ whole genome shotgun (WGS) entry which is preliminary data.</text>
</comment>